<evidence type="ECO:0000259" key="2">
    <source>
        <dbReference type="Pfam" id="PF05617"/>
    </source>
</evidence>
<organism evidence="3 4">
    <name type="scientific">Arabidopsis thaliana x Arabidopsis arenosa</name>
    <dbReference type="NCBI Taxonomy" id="1240361"/>
    <lineage>
        <taxon>Eukaryota</taxon>
        <taxon>Viridiplantae</taxon>
        <taxon>Streptophyta</taxon>
        <taxon>Embryophyta</taxon>
        <taxon>Tracheophyta</taxon>
        <taxon>Spermatophyta</taxon>
        <taxon>Magnoliopsida</taxon>
        <taxon>eudicotyledons</taxon>
        <taxon>Gunneridae</taxon>
        <taxon>Pentapetalae</taxon>
        <taxon>rosids</taxon>
        <taxon>malvids</taxon>
        <taxon>Brassicales</taxon>
        <taxon>Brassicaceae</taxon>
        <taxon>Camelineae</taxon>
        <taxon>Arabidopsis</taxon>
    </lineage>
</organism>
<gene>
    <name evidence="3" type="ORF">ISN45_Aa03g003070</name>
</gene>
<accession>A0A8T2AS95</accession>
<sequence length="77" mass="8635">MMMKEEDPQGLHLKECINSIKSVEGCFETIGGIFKGHFGGIRHTCCKTLNGLSDNCWPTLFPGKLYLRITIKLACLF</sequence>
<comment type="caution">
    <text evidence="3">The sequence shown here is derived from an EMBL/GenBank/DDBJ whole genome shotgun (WGS) entry which is preliminary data.</text>
</comment>
<dbReference type="PANTHER" id="PTHR31181:SF81">
    <property type="entry name" value="ECA1 GAMETOGENESIS FAMILY PROTEIN-RELATED"/>
    <property type="match status" value="1"/>
</dbReference>
<evidence type="ECO:0000256" key="1">
    <source>
        <dbReference type="ARBA" id="ARBA00022729"/>
    </source>
</evidence>
<dbReference type="InterPro" id="IPR008502">
    <property type="entry name" value="Prolamin-like"/>
</dbReference>
<keyword evidence="4" id="KW-1185">Reference proteome</keyword>
<dbReference type="EMBL" id="JAEFBK010000008">
    <property type="protein sequence ID" value="KAG7575855.1"/>
    <property type="molecule type" value="Genomic_DNA"/>
</dbReference>
<evidence type="ECO:0000313" key="4">
    <source>
        <dbReference type="Proteomes" id="UP000694240"/>
    </source>
</evidence>
<reference evidence="3 4" key="1">
    <citation type="submission" date="2020-12" db="EMBL/GenBank/DDBJ databases">
        <title>Concerted genomic and epigenomic changes stabilize Arabidopsis allopolyploids.</title>
        <authorList>
            <person name="Chen Z."/>
        </authorList>
    </citation>
    <scope>NUCLEOTIDE SEQUENCE [LARGE SCALE GENOMIC DNA]</scope>
    <source>
        <strain evidence="3">Allo738</strain>
        <tissue evidence="3">Leaf</tissue>
    </source>
</reference>
<feature type="domain" description="Prolamin-like" evidence="2">
    <location>
        <begin position="15"/>
        <end position="63"/>
    </location>
</feature>
<dbReference type="GO" id="GO:0005576">
    <property type="term" value="C:extracellular region"/>
    <property type="evidence" value="ECO:0007669"/>
    <property type="project" value="TreeGrafter"/>
</dbReference>
<dbReference type="GO" id="GO:0009567">
    <property type="term" value="P:double fertilization forming a zygote and endosperm"/>
    <property type="evidence" value="ECO:0007669"/>
    <property type="project" value="TreeGrafter"/>
</dbReference>
<dbReference type="GO" id="GO:2000008">
    <property type="term" value="P:regulation of protein localization to cell surface"/>
    <property type="evidence" value="ECO:0007669"/>
    <property type="project" value="TreeGrafter"/>
</dbReference>
<dbReference type="GO" id="GO:0080155">
    <property type="term" value="P:regulation of double fertilization forming a zygote and endosperm"/>
    <property type="evidence" value="ECO:0007669"/>
    <property type="project" value="TreeGrafter"/>
</dbReference>
<dbReference type="AlphaFoldDB" id="A0A8T2AS95"/>
<keyword evidence="1" id="KW-0732">Signal</keyword>
<protein>
    <submittedName>
        <fullName evidence="3">Prolamin-like domain</fullName>
    </submittedName>
</protein>
<dbReference type="Proteomes" id="UP000694240">
    <property type="component" value="Chromosome 8"/>
</dbReference>
<dbReference type="GO" id="GO:0031982">
    <property type="term" value="C:vesicle"/>
    <property type="evidence" value="ECO:0007669"/>
    <property type="project" value="TreeGrafter"/>
</dbReference>
<proteinExistence type="predicted"/>
<dbReference type="Pfam" id="PF05617">
    <property type="entry name" value="Prolamin_like"/>
    <property type="match status" value="1"/>
</dbReference>
<evidence type="ECO:0000313" key="3">
    <source>
        <dbReference type="EMBL" id="KAG7575855.1"/>
    </source>
</evidence>
<feature type="non-terminal residue" evidence="3">
    <location>
        <position position="77"/>
    </location>
</feature>
<dbReference type="PANTHER" id="PTHR31181">
    <property type="entry name" value="EGG CELL-SECRETED PROTEIN 1.4"/>
    <property type="match status" value="1"/>
</dbReference>
<name>A0A8T2AS95_9BRAS</name>